<dbReference type="EMBL" id="JBHUIP010000013">
    <property type="protein sequence ID" value="MFD2264483.1"/>
    <property type="molecule type" value="Genomic_DNA"/>
</dbReference>
<keyword evidence="4" id="KW-1185">Reference proteome</keyword>
<gene>
    <name evidence="3" type="ORF">ACFSM5_16380</name>
</gene>
<evidence type="ECO:0000313" key="4">
    <source>
        <dbReference type="Proteomes" id="UP001597295"/>
    </source>
</evidence>
<accession>A0ABW5DUV9</accession>
<organism evidence="3 4">
    <name type="scientific">Lacibacterium aquatile</name>
    <dbReference type="NCBI Taxonomy" id="1168082"/>
    <lineage>
        <taxon>Bacteria</taxon>
        <taxon>Pseudomonadati</taxon>
        <taxon>Pseudomonadota</taxon>
        <taxon>Alphaproteobacteria</taxon>
        <taxon>Rhodospirillales</taxon>
        <taxon>Rhodospirillaceae</taxon>
    </lineage>
</organism>
<feature type="chain" id="PRO_5047109147" evidence="1">
    <location>
        <begin position="25"/>
        <end position="169"/>
    </location>
</feature>
<proteinExistence type="predicted"/>
<sequence length="169" mass="18458">MRFIAATFATLVFSAALSCMPARANELPQPTEAVILSVTGKIKNTNAPGRADFDRPMLAALGLTDVETKTAWTKDLPKFRGVRLSSVLEKVGAEGDSLRAVALNDYAVTIPMVDVARMKVLLALEMNGAELPRRGKGPIWVIYPDTEGTADAVIYRDRAIWQLRSLDVR</sequence>
<evidence type="ECO:0000313" key="3">
    <source>
        <dbReference type="EMBL" id="MFD2264483.1"/>
    </source>
</evidence>
<evidence type="ECO:0000256" key="1">
    <source>
        <dbReference type="SAM" id="SignalP"/>
    </source>
</evidence>
<evidence type="ECO:0000259" key="2">
    <source>
        <dbReference type="Pfam" id="PF00174"/>
    </source>
</evidence>
<keyword evidence="1" id="KW-0732">Signal</keyword>
<dbReference type="Gene3D" id="3.90.420.10">
    <property type="entry name" value="Oxidoreductase, molybdopterin-binding domain"/>
    <property type="match status" value="1"/>
</dbReference>
<comment type="caution">
    <text evidence="3">The sequence shown here is derived from an EMBL/GenBank/DDBJ whole genome shotgun (WGS) entry which is preliminary data.</text>
</comment>
<protein>
    <submittedName>
        <fullName evidence="3">Molybdopterin-dependent oxidoreductase</fullName>
    </submittedName>
</protein>
<dbReference type="Proteomes" id="UP001597295">
    <property type="component" value="Unassembled WGS sequence"/>
</dbReference>
<feature type="signal peptide" evidence="1">
    <location>
        <begin position="1"/>
        <end position="24"/>
    </location>
</feature>
<dbReference type="InterPro" id="IPR000572">
    <property type="entry name" value="OxRdtase_Mopterin-bd_dom"/>
</dbReference>
<feature type="domain" description="Oxidoreductase molybdopterin-binding" evidence="2">
    <location>
        <begin position="77"/>
        <end position="150"/>
    </location>
</feature>
<dbReference type="SUPFAM" id="SSF56524">
    <property type="entry name" value="Oxidoreductase molybdopterin-binding domain"/>
    <property type="match status" value="1"/>
</dbReference>
<dbReference type="InterPro" id="IPR036374">
    <property type="entry name" value="OxRdtase_Mopterin-bd_sf"/>
</dbReference>
<dbReference type="PROSITE" id="PS51257">
    <property type="entry name" value="PROKAR_LIPOPROTEIN"/>
    <property type="match status" value="1"/>
</dbReference>
<reference evidence="4" key="1">
    <citation type="journal article" date="2019" name="Int. J. Syst. Evol. Microbiol.">
        <title>The Global Catalogue of Microorganisms (GCM) 10K type strain sequencing project: providing services to taxonomists for standard genome sequencing and annotation.</title>
        <authorList>
            <consortium name="The Broad Institute Genomics Platform"/>
            <consortium name="The Broad Institute Genome Sequencing Center for Infectious Disease"/>
            <person name="Wu L."/>
            <person name="Ma J."/>
        </authorList>
    </citation>
    <scope>NUCLEOTIDE SEQUENCE [LARGE SCALE GENOMIC DNA]</scope>
    <source>
        <strain evidence="4">CGMCC 1.19062</strain>
    </source>
</reference>
<dbReference type="RefSeq" id="WP_379877571.1">
    <property type="nucleotide sequence ID" value="NZ_JBHUIP010000013.1"/>
</dbReference>
<name>A0ABW5DUV9_9PROT</name>
<dbReference type="Pfam" id="PF00174">
    <property type="entry name" value="Oxidored_molyb"/>
    <property type="match status" value="1"/>
</dbReference>